<dbReference type="AlphaFoldDB" id="A0A1X7SPN9"/>
<organism evidence="2">
    <name type="scientific">Amphimedon queenslandica</name>
    <name type="common">Sponge</name>
    <dbReference type="NCBI Taxonomy" id="400682"/>
    <lineage>
        <taxon>Eukaryota</taxon>
        <taxon>Metazoa</taxon>
        <taxon>Porifera</taxon>
        <taxon>Demospongiae</taxon>
        <taxon>Heteroscleromorpha</taxon>
        <taxon>Haplosclerida</taxon>
        <taxon>Niphatidae</taxon>
        <taxon>Amphimedon</taxon>
    </lineage>
</organism>
<evidence type="ECO:0000256" key="1">
    <source>
        <dbReference type="SAM" id="MobiDB-lite"/>
    </source>
</evidence>
<feature type="region of interest" description="Disordered" evidence="1">
    <location>
        <begin position="41"/>
        <end position="71"/>
    </location>
</feature>
<protein>
    <submittedName>
        <fullName evidence="2">Uncharacterized protein</fullName>
    </submittedName>
</protein>
<name>A0A1X7SPN9_AMPQE</name>
<proteinExistence type="predicted"/>
<dbReference type="EnsemblMetazoa" id="Aqu2.1.04065_001">
    <property type="protein sequence ID" value="Aqu2.1.04065_001"/>
    <property type="gene ID" value="Aqu2.1.04065"/>
</dbReference>
<dbReference type="InParanoid" id="A0A1X7SPN9"/>
<sequence>GFRDEMIRDRLIVGIRDQRLSERLQLDATLDLEKAKKMVRQQEAVKDQSQDLTDSKPGLDSMSAKRRNKPS</sequence>
<evidence type="ECO:0000313" key="2">
    <source>
        <dbReference type="EnsemblMetazoa" id="Aqu2.1.04065_001"/>
    </source>
</evidence>
<accession>A0A1X7SPN9</accession>
<reference evidence="2" key="1">
    <citation type="submission" date="2017-05" db="UniProtKB">
        <authorList>
            <consortium name="EnsemblMetazoa"/>
        </authorList>
    </citation>
    <scope>IDENTIFICATION</scope>
</reference>